<keyword evidence="3" id="KW-1185">Reference proteome</keyword>
<feature type="compositionally biased region" description="Low complexity" evidence="1">
    <location>
        <begin position="13"/>
        <end position="28"/>
    </location>
</feature>
<proteinExistence type="predicted"/>
<reference evidence="2" key="2">
    <citation type="submission" date="2025-09" db="UniProtKB">
        <authorList>
            <consortium name="Ensembl"/>
        </authorList>
    </citation>
    <scope>IDENTIFICATION</scope>
</reference>
<accession>A0A8C4QYR7</accession>
<name>A0A8C4QYR7_EPTBU</name>
<feature type="compositionally biased region" description="Basic and acidic residues" evidence="1">
    <location>
        <begin position="120"/>
        <end position="157"/>
    </location>
</feature>
<evidence type="ECO:0000256" key="1">
    <source>
        <dbReference type="SAM" id="MobiDB-lite"/>
    </source>
</evidence>
<feature type="compositionally biased region" description="Basic residues" evidence="1">
    <location>
        <begin position="109"/>
        <end position="119"/>
    </location>
</feature>
<organism evidence="2 3">
    <name type="scientific">Eptatretus burgeri</name>
    <name type="common">Inshore hagfish</name>
    <dbReference type="NCBI Taxonomy" id="7764"/>
    <lineage>
        <taxon>Eukaryota</taxon>
        <taxon>Metazoa</taxon>
        <taxon>Chordata</taxon>
        <taxon>Craniata</taxon>
        <taxon>Vertebrata</taxon>
        <taxon>Cyclostomata</taxon>
        <taxon>Myxini</taxon>
        <taxon>Myxiniformes</taxon>
        <taxon>Myxinidae</taxon>
        <taxon>Eptatretinae</taxon>
        <taxon>Eptatretus</taxon>
    </lineage>
</organism>
<feature type="compositionally biased region" description="Low complexity" evidence="1">
    <location>
        <begin position="65"/>
        <end position="88"/>
    </location>
</feature>
<feature type="compositionally biased region" description="Gly residues" evidence="1">
    <location>
        <begin position="29"/>
        <end position="45"/>
    </location>
</feature>
<dbReference type="Ensembl" id="ENSEBUT00000022787.1">
    <property type="protein sequence ID" value="ENSEBUP00000022210.1"/>
    <property type="gene ID" value="ENSEBUG00000013691.1"/>
</dbReference>
<sequence>MKGFSRGKSGGETVPPVLIVTPVPQTKGGASGPDSGMGGGGGGSGSQRPRMGVAVPQTRRDGDTSDQASDASSPSPDSKPDPSSGIDPASAPAPPHVTLPLVTVTPPPQKKKGGKHRRKRDGEIGPERERERPGDRASERETKFDRYSCSNMEERTGYRYSPADGYPVPPRPRSGGLQTPGRAPYLRSVSAPEGDSERDNTGAGSRLGRVTRPLAWMSKRALSILGGGGGGDLPPSTRRIGQFARNYNFSFHICFALLERMALEPGTMDWQTWKKLFVLRDTVLNKYWNREVKFVIIAMSSRNLDLRSKDENEPTVQNVSFYSLLLQCIYVLPLWNNSTFYVQSLWFCLGSLSV</sequence>
<evidence type="ECO:0000313" key="3">
    <source>
        <dbReference type="Proteomes" id="UP000694388"/>
    </source>
</evidence>
<evidence type="ECO:0000313" key="2">
    <source>
        <dbReference type="Ensembl" id="ENSEBUP00000022210.1"/>
    </source>
</evidence>
<protein>
    <submittedName>
        <fullName evidence="2">Uncharacterized protein</fullName>
    </submittedName>
</protein>
<reference evidence="2" key="1">
    <citation type="submission" date="2025-08" db="UniProtKB">
        <authorList>
            <consortium name="Ensembl"/>
        </authorList>
    </citation>
    <scope>IDENTIFICATION</scope>
</reference>
<dbReference type="Proteomes" id="UP000694388">
    <property type="component" value="Unplaced"/>
</dbReference>
<dbReference type="AlphaFoldDB" id="A0A8C4QYR7"/>
<feature type="region of interest" description="Disordered" evidence="1">
    <location>
        <begin position="1"/>
        <end position="208"/>
    </location>
</feature>